<dbReference type="EMBL" id="BMKC01000001">
    <property type="protein sequence ID" value="GGA66720.1"/>
    <property type="molecule type" value="Genomic_DNA"/>
</dbReference>
<protein>
    <recommendedName>
        <fullName evidence="2">Spore protein YkvP/CgeB glycosyl transferase-like domain-containing protein</fullName>
    </recommendedName>
</protein>
<dbReference type="Pfam" id="PF13524">
    <property type="entry name" value="Glyco_trans_1_2"/>
    <property type="match status" value="1"/>
</dbReference>
<accession>A0ABQ1H9D7</accession>
<dbReference type="RefSeq" id="WP_188659893.1">
    <property type="nucleotide sequence ID" value="NZ_BMKC01000001.1"/>
</dbReference>
<dbReference type="Pfam" id="PF13692">
    <property type="entry name" value="Glyco_trans_1_4"/>
    <property type="match status" value="1"/>
</dbReference>
<evidence type="ECO:0000256" key="1">
    <source>
        <dbReference type="SAM" id="Coils"/>
    </source>
</evidence>
<feature type="domain" description="Spore protein YkvP/CgeB glycosyl transferase-like" evidence="2">
    <location>
        <begin position="343"/>
        <end position="469"/>
    </location>
</feature>
<keyword evidence="1" id="KW-0175">Coiled coil</keyword>
<dbReference type="CDD" id="cd03801">
    <property type="entry name" value="GT4_PimA-like"/>
    <property type="match status" value="1"/>
</dbReference>
<keyword evidence="4" id="KW-1185">Reference proteome</keyword>
<dbReference type="SUPFAM" id="SSF53756">
    <property type="entry name" value="UDP-Glycosyltransferase/glycogen phosphorylase"/>
    <property type="match status" value="1"/>
</dbReference>
<evidence type="ECO:0000313" key="3">
    <source>
        <dbReference type="EMBL" id="GGA66720.1"/>
    </source>
</evidence>
<sequence>MTIESPGELALLQQLLAARNEAADLKRRLEAAVQARDRVEDSSSRQLAQAREALAASGAEVRLLRTSLRFRLGSLLVDSVRSPSSVLALPGRVWRRLRRPRVEAAQAGSSTAGAGTPVIGGLLLRAVPDRVCGPAPAEASELFSLPAPPSAPAAMADLRVAAILDPFSIGSFAPECRLTLLHPDRWQAQLREARPHLLLVESAWLGADGEWQGLVERGSAALRAITASCRRAGIPTVFWNKEDPLHFGAFLDTARLFDHVFTTDASCVPRYRLALGHDRVGLLPFALQPRTHHPVQDEGRVAASMFAGAWYGRMAERCRDFERVADALSLAGPLVIHDRNHGASEPHQRFPARFAASLRPSVPYAQTPALFRRYRIGVNLNTVKDSPTMFARRVLELIGCNTSVYGNRSLALRQLFGDLTVSSDDPQDILAQAYLELRDPDALRFRQRRLAALRKVLKEHCWVHRLGAITQAALGCVPASGHGALWVLARATTADELERVAAAFGRQRGVKATLVLDLGPGLALPDGACGLAQANPADGDWLAVLHPDDHYGPHYLEDLALARSFDQGDALGKAEWLQQHDGERVLRGQGREYRRVECLAIRRCLLRRSRWAGSLQELIDAADQGLLRGEGLVALDALSYGEGVGLEGAADTDGPALAEGVSLVAFEQLLAGMPADADPAAAGADSLCGGQIARLFNLGVMPARTSASASDGRLEICSLLPEGLEDAIFSAPVAVDAVERNGELRACLQAPACAQLDIYLDALDADGRVLRRFTLRHGSPVRAPHIDGTVAYRIAATVRGRFVANVDGIWLGAMPARPLLLPGEGRLLLVCNGYPQDGELYRNAFVHRRVLEYRRRGVDVDVVWVTSRFAQRSYLFDGVLVHVCPPAVLAATLGVSGHAAVAVHFLDAEIWQGIEQAAGDTRTVVWLHGAEIQPWTRRSCNYIDDAEREAAKEASEQRMAFWRGLLASPPQGLHLAFVSRTFAEQCWQDLGIRLPDSRWTVIHNPIDTALYRFEPKPDAQRLRVLSIRPHGYRIYANDLVAATIRRMAQHPDFPAFQFHLVGDGALFEENFAGLEQFSNVRIERRFLRQPEIAELHREAGIFLVPTRGDTQGVSRDEAMASGLVPVTTAAGAVPEFVDEDCGVLVPAEDVEALAGALLSLAADPDRFQALSRAAALRVRRQSDIRLIVDRELDWLGLPCKKEQA</sequence>
<proteinExistence type="predicted"/>
<evidence type="ECO:0000313" key="4">
    <source>
        <dbReference type="Proteomes" id="UP000623419"/>
    </source>
</evidence>
<name>A0ABQ1H9D7_9GAMM</name>
<dbReference type="PANTHER" id="PTHR12526">
    <property type="entry name" value="GLYCOSYLTRANSFERASE"/>
    <property type="match status" value="1"/>
</dbReference>
<reference evidence="4" key="1">
    <citation type="journal article" date="2019" name="Int. J. Syst. Evol. Microbiol.">
        <title>The Global Catalogue of Microorganisms (GCM) 10K type strain sequencing project: providing services to taxonomists for standard genome sequencing and annotation.</title>
        <authorList>
            <consortium name="The Broad Institute Genomics Platform"/>
            <consortium name="The Broad Institute Genome Sequencing Center for Infectious Disease"/>
            <person name="Wu L."/>
            <person name="Ma J."/>
        </authorList>
    </citation>
    <scope>NUCLEOTIDE SEQUENCE [LARGE SCALE GENOMIC DNA]</scope>
    <source>
        <strain evidence="4">CGMCC 1.15905</strain>
    </source>
</reference>
<gene>
    <name evidence="3" type="ORF">GCM10011521_01080</name>
</gene>
<dbReference type="Proteomes" id="UP000623419">
    <property type="component" value="Unassembled WGS sequence"/>
</dbReference>
<feature type="coiled-coil region" evidence="1">
    <location>
        <begin position="12"/>
        <end position="42"/>
    </location>
</feature>
<organism evidence="3 4">
    <name type="scientific">Arenimonas soli</name>
    <dbReference type="NCBI Taxonomy" id="2269504"/>
    <lineage>
        <taxon>Bacteria</taxon>
        <taxon>Pseudomonadati</taxon>
        <taxon>Pseudomonadota</taxon>
        <taxon>Gammaproteobacteria</taxon>
        <taxon>Lysobacterales</taxon>
        <taxon>Lysobacteraceae</taxon>
        <taxon>Arenimonas</taxon>
    </lineage>
</organism>
<comment type="caution">
    <text evidence="3">The sequence shown here is derived from an EMBL/GenBank/DDBJ whole genome shotgun (WGS) entry which is preliminary data.</text>
</comment>
<dbReference type="InterPro" id="IPR055259">
    <property type="entry name" value="YkvP/CgeB_Glyco_trans-like"/>
</dbReference>
<evidence type="ECO:0000259" key="2">
    <source>
        <dbReference type="Pfam" id="PF13524"/>
    </source>
</evidence>
<dbReference type="Gene3D" id="3.40.50.2000">
    <property type="entry name" value="Glycogen Phosphorylase B"/>
    <property type="match status" value="1"/>
</dbReference>